<evidence type="ECO:0000313" key="1">
    <source>
        <dbReference type="EMBL" id="PAV92578.1"/>
    </source>
</evidence>
<sequence>MRNGALSGKRSWRTMRVRRMMSPAAGQAQRIFGLAAHPAGGQLVELRRVERHADAAHVRAGQPGDAQVRLQAFGKTRHRAMRQAAHMRTQRIMA</sequence>
<reference evidence="1 2" key="1">
    <citation type="journal article" date="2017" name="Curr. Biol.">
        <title>Genome architecture and evolution of a unichromosomal asexual nematode.</title>
        <authorList>
            <person name="Fradin H."/>
            <person name="Zegar C."/>
            <person name="Gutwein M."/>
            <person name="Lucas J."/>
            <person name="Kovtun M."/>
            <person name="Corcoran D."/>
            <person name="Baugh L.R."/>
            <person name="Kiontke K."/>
            <person name="Gunsalus K."/>
            <person name="Fitch D.H."/>
            <person name="Piano F."/>
        </authorList>
    </citation>
    <scope>NUCLEOTIDE SEQUENCE [LARGE SCALE GENOMIC DNA]</scope>
    <source>
        <strain evidence="1">PF1309</strain>
    </source>
</reference>
<protein>
    <submittedName>
        <fullName evidence="1">Uncharacterized protein</fullName>
    </submittedName>
</protein>
<name>A0A2A2M2A2_9BILA</name>
<proteinExistence type="predicted"/>
<organism evidence="1 2">
    <name type="scientific">Diploscapter pachys</name>
    <dbReference type="NCBI Taxonomy" id="2018661"/>
    <lineage>
        <taxon>Eukaryota</taxon>
        <taxon>Metazoa</taxon>
        <taxon>Ecdysozoa</taxon>
        <taxon>Nematoda</taxon>
        <taxon>Chromadorea</taxon>
        <taxon>Rhabditida</taxon>
        <taxon>Rhabditina</taxon>
        <taxon>Rhabditomorpha</taxon>
        <taxon>Rhabditoidea</taxon>
        <taxon>Rhabditidae</taxon>
        <taxon>Diploscapter</taxon>
    </lineage>
</organism>
<dbReference type="AlphaFoldDB" id="A0A2A2M2A2"/>
<gene>
    <name evidence="1" type="ORF">WR25_02162</name>
</gene>
<dbReference type="Proteomes" id="UP000218231">
    <property type="component" value="Unassembled WGS sequence"/>
</dbReference>
<dbReference type="EMBL" id="LIAE01006143">
    <property type="protein sequence ID" value="PAV92578.1"/>
    <property type="molecule type" value="Genomic_DNA"/>
</dbReference>
<keyword evidence="2" id="KW-1185">Reference proteome</keyword>
<accession>A0A2A2M2A2</accession>
<comment type="caution">
    <text evidence="1">The sequence shown here is derived from an EMBL/GenBank/DDBJ whole genome shotgun (WGS) entry which is preliminary data.</text>
</comment>
<evidence type="ECO:0000313" key="2">
    <source>
        <dbReference type="Proteomes" id="UP000218231"/>
    </source>
</evidence>